<gene>
    <name evidence="6" type="primary">LOC105039623</name>
</gene>
<dbReference type="GO" id="GO:0009055">
    <property type="term" value="F:electron transfer activity"/>
    <property type="evidence" value="ECO:0007669"/>
    <property type="project" value="InterPro"/>
</dbReference>
<dbReference type="PROSITE" id="PS51485">
    <property type="entry name" value="PHYTOCYANIN"/>
    <property type="match status" value="1"/>
</dbReference>
<dbReference type="PROSITE" id="PS51257">
    <property type="entry name" value="PROKAR_LIPOPROTEIN"/>
    <property type="match status" value="1"/>
</dbReference>
<dbReference type="GeneID" id="105039623"/>
<dbReference type="RefSeq" id="XP_010914141.1">
    <property type="nucleotide sequence ID" value="XM_010915839.2"/>
</dbReference>
<evidence type="ECO:0000256" key="3">
    <source>
        <dbReference type="SAM" id="SignalP"/>
    </source>
</evidence>
<proteinExistence type="predicted"/>
<dbReference type="FunFam" id="2.60.40.420:FF:000034">
    <property type="entry name" value="Cupredoxin superfamily protein"/>
    <property type="match status" value="1"/>
</dbReference>
<reference evidence="6" key="1">
    <citation type="submission" date="2025-08" db="UniProtKB">
        <authorList>
            <consortium name="RefSeq"/>
        </authorList>
    </citation>
    <scope>IDENTIFICATION</scope>
</reference>
<sequence>MRTHILFFLLAIIGCVLKGTLGHRNHVVGSSLGWTVPPNKTFYQDWARKTHFAVGERLVFPYKVGVHNVIEVSKEDFENCTQFKVIERHHQGPLTLELTKPGPHYYYCGVGLRCELGQKLAINVSAEAPAVASTFTHSPAQSPSLSSADRVPFAAPLAALLIYVLHYLFM</sequence>
<feature type="domain" description="Phytocyanin" evidence="4">
    <location>
        <begin position="24"/>
        <end position="126"/>
    </location>
</feature>
<organism evidence="5 6">
    <name type="scientific">Elaeis guineensis var. tenera</name>
    <name type="common">Oil palm</name>
    <dbReference type="NCBI Taxonomy" id="51953"/>
    <lineage>
        <taxon>Eukaryota</taxon>
        <taxon>Viridiplantae</taxon>
        <taxon>Streptophyta</taxon>
        <taxon>Embryophyta</taxon>
        <taxon>Tracheophyta</taxon>
        <taxon>Spermatophyta</taxon>
        <taxon>Magnoliopsida</taxon>
        <taxon>Liliopsida</taxon>
        <taxon>Arecaceae</taxon>
        <taxon>Arecoideae</taxon>
        <taxon>Cocoseae</taxon>
        <taxon>Elaeidinae</taxon>
        <taxon>Elaeis</taxon>
    </lineage>
</organism>
<dbReference type="SUPFAM" id="SSF49503">
    <property type="entry name" value="Cupredoxins"/>
    <property type="match status" value="1"/>
</dbReference>
<protein>
    <submittedName>
        <fullName evidence="6">Mavicyanin</fullName>
    </submittedName>
</protein>
<evidence type="ECO:0000313" key="5">
    <source>
        <dbReference type="Proteomes" id="UP000504607"/>
    </source>
</evidence>
<feature type="signal peptide" evidence="3">
    <location>
        <begin position="1"/>
        <end position="22"/>
    </location>
</feature>
<evidence type="ECO:0000256" key="2">
    <source>
        <dbReference type="ARBA" id="ARBA00023180"/>
    </source>
</evidence>
<keyword evidence="1" id="KW-1015">Disulfide bond</keyword>
<dbReference type="KEGG" id="egu:105039623"/>
<keyword evidence="3" id="KW-0732">Signal</keyword>
<dbReference type="InterPro" id="IPR003245">
    <property type="entry name" value="Phytocyanin_dom"/>
</dbReference>
<dbReference type="OrthoDB" id="1916408at2759"/>
<evidence type="ECO:0000313" key="6">
    <source>
        <dbReference type="RefSeq" id="XP_010914141.1"/>
    </source>
</evidence>
<evidence type="ECO:0000256" key="1">
    <source>
        <dbReference type="ARBA" id="ARBA00023157"/>
    </source>
</evidence>
<dbReference type="PANTHER" id="PTHR33021:SF264">
    <property type="entry name" value="OS05G0570900 PROTEIN"/>
    <property type="match status" value="1"/>
</dbReference>
<dbReference type="InterPro" id="IPR039391">
    <property type="entry name" value="Phytocyanin-like"/>
</dbReference>
<dbReference type="CDD" id="cd13920">
    <property type="entry name" value="Stellacyanin"/>
    <property type="match status" value="1"/>
</dbReference>
<dbReference type="Gene3D" id="2.60.40.420">
    <property type="entry name" value="Cupredoxins - blue copper proteins"/>
    <property type="match status" value="1"/>
</dbReference>
<feature type="chain" id="PRO_5026789664" evidence="3">
    <location>
        <begin position="23"/>
        <end position="170"/>
    </location>
</feature>
<accession>A0A6I9QRY5</accession>
<dbReference type="InParanoid" id="A0A6I9QRY5"/>
<evidence type="ECO:0000259" key="4">
    <source>
        <dbReference type="PROSITE" id="PS51485"/>
    </source>
</evidence>
<dbReference type="PANTHER" id="PTHR33021">
    <property type="entry name" value="BLUE COPPER PROTEIN"/>
    <property type="match status" value="1"/>
</dbReference>
<dbReference type="Pfam" id="PF02298">
    <property type="entry name" value="Cu_bind_like"/>
    <property type="match status" value="1"/>
</dbReference>
<dbReference type="Proteomes" id="UP000504607">
    <property type="component" value="Chromosome 1"/>
</dbReference>
<dbReference type="InterPro" id="IPR008972">
    <property type="entry name" value="Cupredoxin"/>
</dbReference>
<name>A0A6I9QRY5_ELAGV</name>
<dbReference type="AlphaFoldDB" id="A0A6I9QRY5"/>
<keyword evidence="2" id="KW-0325">Glycoprotein</keyword>
<dbReference type="GO" id="GO:0005886">
    <property type="term" value="C:plasma membrane"/>
    <property type="evidence" value="ECO:0007669"/>
    <property type="project" value="TreeGrafter"/>
</dbReference>
<keyword evidence="5" id="KW-1185">Reference proteome</keyword>